<proteinExistence type="predicted"/>
<sequence>MLMVDVAAQPRLTTAEWQAVTVALRDVERFACAAPTSQREGRLARLFRAVTGIEKPTALADPRLDAIRRFVCASRRNVARAREIAGELIAFGYSRDQIEALRMVAV</sequence>
<evidence type="ECO:0000313" key="2">
    <source>
        <dbReference type="Proteomes" id="UP000570166"/>
    </source>
</evidence>
<reference evidence="1 2" key="1">
    <citation type="submission" date="2020-07" db="EMBL/GenBank/DDBJ databases">
        <authorList>
            <person name="Sun Q."/>
        </authorList>
    </citation>
    <scope>NUCLEOTIDE SEQUENCE [LARGE SCALE GENOMIC DNA]</scope>
    <source>
        <strain evidence="1 2">CGMCC 1.13654</strain>
    </source>
</reference>
<dbReference type="RefSeq" id="WP_160365603.1">
    <property type="nucleotide sequence ID" value="NZ_JACEIB010000006.1"/>
</dbReference>
<gene>
    <name evidence="1" type="ORF">HZF05_08160</name>
</gene>
<protein>
    <submittedName>
        <fullName evidence="1">Uncharacterized protein</fullName>
    </submittedName>
</protein>
<dbReference type="AlphaFoldDB" id="A0A838L624"/>
<accession>A0A838L624</accession>
<name>A0A838L624_9SPHN</name>
<keyword evidence="2" id="KW-1185">Reference proteome</keyword>
<evidence type="ECO:0000313" key="1">
    <source>
        <dbReference type="EMBL" id="MBA2934072.1"/>
    </source>
</evidence>
<comment type="caution">
    <text evidence="1">The sequence shown here is derived from an EMBL/GenBank/DDBJ whole genome shotgun (WGS) entry which is preliminary data.</text>
</comment>
<dbReference type="Proteomes" id="UP000570166">
    <property type="component" value="Unassembled WGS sequence"/>
</dbReference>
<dbReference type="EMBL" id="JACEIB010000006">
    <property type="protein sequence ID" value="MBA2934072.1"/>
    <property type="molecule type" value="Genomic_DNA"/>
</dbReference>
<organism evidence="1 2">
    <name type="scientific">Sphingomonas chungangi</name>
    <dbReference type="NCBI Taxonomy" id="2683589"/>
    <lineage>
        <taxon>Bacteria</taxon>
        <taxon>Pseudomonadati</taxon>
        <taxon>Pseudomonadota</taxon>
        <taxon>Alphaproteobacteria</taxon>
        <taxon>Sphingomonadales</taxon>
        <taxon>Sphingomonadaceae</taxon>
        <taxon>Sphingomonas</taxon>
    </lineage>
</organism>